<dbReference type="EMBL" id="VJZC01000372">
    <property type="protein sequence ID" value="MPY62103.1"/>
    <property type="molecule type" value="Genomic_DNA"/>
</dbReference>
<gene>
    <name evidence="3" type="ORF">FNH08_34670</name>
</gene>
<dbReference type="InterPro" id="IPR003356">
    <property type="entry name" value="DNA_methylase_A-5"/>
</dbReference>
<keyword evidence="3" id="KW-0808">Transferase</keyword>
<dbReference type="PANTHER" id="PTHR42998">
    <property type="entry name" value="TYPE I RESTRICTION ENZYME HINDVIIP M PROTEIN-RELATED"/>
    <property type="match status" value="1"/>
</dbReference>
<evidence type="ECO:0000256" key="1">
    <source>
        <dbReference type="ARBA" id="ARBA00022747"/>
    </source>
</evidence>
<dbReference type="PANTHER" id="PTHR42998:SF1">
    <property type="entry name" value="TYPE I RESTRICTION ENZYME HINDI METHYLASE SUBUNIT"/>
    <property type="match status" value="1"/>
</dbReference>
<dbReference type="AlphaFoldDB" id="A0A5N8XRR2"/>
<dbReference type="InterPro" id="IPR036388">
    <property type="entry name" value="WH-like_DNA-bd_sf"/>
</dbReference>
<dbReference type="InterPro" id="IPR052916">
    <property type="entry name" value="Type-I_RE_MTase_Subunit"/>
</dbReference>
<proteinExistence type="predicted"/>
<protein>
    <submittedName>
        <fullName evidence="3">N-6 DNA methylase</fullName>
    </submittedName>
</protein>
<evidence type="ECO:0000313" key="4">
    <source>
        <dbReference type="Proteomes" id="UP000400924"/>
    </source>
</evidence>
<evidence type="ECO:0000313" key="3">
    <source>
        <dbReference type="EMBL" id="MPY62103.1"/>
    </source>
</evidence>
<dbReference type="Pfam" id="PF02384">
    <property type="entry name" value="N6_Mtase"/>
    <property type="match status" value="1"/>
</dbReference>
<dbReference type="GO" id="GO:0009307">
    <property type="term" value="P:DNA restriction-modification system"/>
    <property type="evidence" value="ECO:0007669"/>
    <property type="project" value="UniProtKB-KW"/>
</dbReference>
<keyword evidence="1" id="KW-0680">Restriction system</keyword>
<keyword evidence="3" id="KW-0489">Methyltransferase</keyword>
<organism evidence="3 4">
    <name type="scientific">Streptomyces spongiae</name>
    <dbReference type="NCBI Taxonomy" id="565072"/>
    <lineage>
        <taxon>Bacteria</taxon>
        <taxon>Bacillati</taxon>
        <taxon>Actinomycetota</taxon>
        <taxon>Actinomycetes</taxon>
        <taxon>Kitasatosporales</taxon>
        <taxon>Streptomycetaceae</taxon>
        <taxon>Streptomyces</taxon>
    </lineage>
</organism>
<dbReference type="SUPFAM" id="SSF53335">
    <property type="entry name" value="S-adenosyl-L-methionine-dependent methyltransferases"/>
    <property type="match status" value="1"/>
</dbReference>
<name>A0A5N8XRR2_9ACTN</name>
<dbReference type="GO" id="GO:0032259">
    <property type="term" value="P:methylation"/>
    <property type="evidence" value="ECO:0007669"/>
    <property type="project" value="UniProtKB-KW"/>
</dbReference>
<sequence>MSDFDDVLVSRADIARLAGVRRPAVTNWERRHGDFPDPVADRAGKGDGVEVFRAVEVLAWLERRSIPANARRSEEAVGTTYGDRFRTALGGVRAGALLKAVHHLAGPEAERFRGDLSLAEYVTVLLSLVYVRACRPDEWRSLTAEAEAERYHSPHSGESFLRILGRAVEQGLGVRHDELFPAFARMRDATRVADSVRRLDACGPVEQAEHAQAFDWLLARYGELAGRTAGDFFTPRAAAGLLSKFVTGDAQDVRSVHDPFVRAGELLSAALDAVAEARGEDGLLVASGAGVGEHPLALAGMNLALRGRSHADLRSGRVAPSAGSGPGHRAFDRIIANPPFNARLPEQPAEHRHWLYGPPPRHNANFDWLQYVVASLAPEGRAAVLMPDIAAFSSNPSERRIRAAMVEDGAVEALIALPSHLFTTTSISVTIWVLRHPRGRCEEVLFVDARRFGSMTSPGQRALGPDDTDSIFRQYESWFAARAAGRPYAGVPGVSRSVPLAEIRERDHTLSPAVHLSSGVPYDPAPLDPRKLHALAGDLAEAHARAREADTTVDELLRRYGL</sequence>
<dbReference type="GO" id="GO:0008170">
    <property type="term" value="F:N-methyltransferase activity"/>
    <property type="evidence" value="ECO:0007669"/>
    <property type="project" value="InterPro"/>
</dbReference>
<comment type="caution">
    <text evidence="3">The sequence shown here is derived from an EMBL/GenBank/DDBJ whole genome shotgun (WGS) entry which is preliminary data.</text>
</comment>
<accession>A0A5N8XRR2</accession>
<keyword evidence="4" id="KW-1185">Reference proteome</keyword>
<dbReference type="PRINTS" id="PR00507">
    <property type="entry name" value="N12N6MTFRASE"/>
</dbReference>
<dbReference type="Gene3D" id="3.40.50.150">
    <property type="entry name" value="Vaccinia Virus protein VP39"/>
    <property type="match status" value="1"/>
</dbReference>
<dbReference type="GO" id="GO:0003677">
    <property type="term" value="F:DNA binding"/>
    <property type="evidence" value="ECO:0007669"/>
    <property type="project" value="InterPro"/>
</dbReference>
<feature type="domain" description="DNA methylase adenine-specific" evidence="2">
    <location>
        <begin position="212"/>
        <end position="515"/>
    </location>
</feature>
<reference evidence="3 4" key="1">
    <citation type="submission" date="2019-07" db="EMBL/GenBank/DDBJ databases">
        <title>New species of Amycolatopsis and Streptomyces.</title>
        <authorList>
            <person name="Duangmal K."/>
            <person name="Teo W.F.A."/>
            <person name="Lipun K."/>
        </authorList>
    </citation>
    <scope>NUCLEOTIDE SEQUENCE [LARGE SCALE GENOMIC DNA]</scope>
    <source>
        <strain evidence="3 4">NBRC 106415</strain>
    </source>
</reference>
<dbReference type="PROSITE" id="PS00092">
    <property type="entry name" value="N6_MTASE"/>
    <property type="match status" value="1"/>
</dbReference>
<dbReference type="InterPro" id="IPR029063">
    <property type="entry name" value="SAM-dependent_MTases_sf"/>
</dbReference>
<dbReference type="Gene3D" id="1.10.10.10">
    <property type="entry name" value="Winged helix-like DNA-binding domain superfamily/Winged helix DNA-binding domain"/>
    <property type="match status" value="1"/>
</dbReference>
<evidence type="ECO:0000259" key="2">
    <source>
        <dbReference type="Pfam" id="PF02384"/>
    </source>
</evidence>
<dbReference type="Proteomes" id="UP000400924">
    <property type="component" value="Unassembled WGS sequence"/>
</dbReference>
<dbReference type="InterPro" id="IPR002052">
    <property type="entry name" value="DNA_methylase_N6_adenine_CS"/>
</dbReference>
<dbReference type="RefSeq" id="WP_322725982.1">
    <property type="nucleotide sequence ID" value="NZ_VJZC01000372.1"/>
</dbReference>